<dbReference type="PROSITE" id="PS01009">
    <property type="entry name" value="CRISP_1"/>
    <property type="match status" value="1"/>
</dbReference>
<sequence length="250" mass="29202">FNPSSPLLCHYSKLSYRHTMCIYHAHACPNSQLLRSGGLTHKDKALILKIHNQIRSSVATGWVSGLPQASNMRVMVWDNELAQIAQRWADQCTEGHDQYRNTGRFTVGQNVALRWTYNHRDLKWKDRPDWNSSINLWAREHAEFGFPRNYINPFRFDGNVGHYTQMIWGNTYTIGCGYAYYKHPHRGYTKIYVCNYGPGGNIIGGKMYEEARGRRKCTDPRLLLSKQHKGLCEKRSHFRRINRKRSKLII</sequence>
<dbReference type="PRINTS" id="PR00837">
    <property type="entry name" value="V5TPXLIKE"/>
</dbReference>
<feature type="non-terminal residue" evidence="2">
    <location>
        <position position="250"/>
    </location>
</feature>
<protein>
    <submittedName>
        <fullName evidence="2">Putative cysteine-rich protein</fullName>
    </submittedName>
</protein>
<evidence type="ECO:0000259" key="1">
    <source>
        <dbReference type="SMART" id="SM00198"/>
    </source>
</evidence>
<dbReference type="CDD" id="cd05380">
    <property type="entry name" value="CAP_euk"/>
    <property type="match status" value="1"/>
</dbReference>
<dbReference type="SUPFAM" id="SSF55797">
    <property type="entry name" value="PR-1-like"/>
    <property type="match status" value="1"/>
</dbReference>
<dbReference type="GO" id="GO:0005576">
    <property type="term" value="C:extracellular region"/>
    <property type="evidence" value="ECO:0007669"/>
    <property type="project" value="InterPro"/>
</dbReference>
<proteinExistence type="predicted"/>
<dbReference type="Pfam" id="PF00188">
    <property type="entry name" value="CAP"/>
    <property type="match status" value="1"/>
</dbReference>
<reference evidence="2" key="1">
    <citation type="submission" date="2015-08" db="EMBL/GenBank/DDBJ databases">
        <title>Proteomic endorsed transcriptomic profile of the venom gland from Tityus obscurus.</title>
        <authorList>
            <person name="Oliveira U.C."/>
            <person name="Nishiyama M.Y.Jr."/>
            <person name="Santos M.B."/>
            <person name="Silva A.P."/>
            <person name="Chalkidis H.M."/>
            <person name="Imberg A.S."/>
            <person name="Candido D.M."/>
            <person name="Yamanouye N."/>
            <person name="Dorce V.A."/>
            <person name="Junqueira-de-Azevedo I.L."/>
        </authorList>
    </citation>
    <scope>NUCLEOTIDE SEQUENCE</scope>
    <source>
        <tissue evidence="2">Telson</tissue>
    </source>
</reference>
<dbReference type="PROSITE" id="PS01010">
    <property type="entry name" value="CRISP_2"/>
    <property type="match status" value="1"/>
</dbReference>
<dbReference type="InterPro" id="IPR035940">
    <property type="entry name" value="CAP_sf"/>
</dbReference>
<dbReference type="InterPro" id="IPR014044">
    <property type="entry name" value="CAP_dom"/>
</dbReference>
<organism evidence="2">
    <name type="scientific">Tityus obscurus</name>
    <name type="common">Amazonian scorpion</name>
    <name type="synonym">Tityus cambridgei</name>
    <dbReference type="NCBI Taxonomy" id="1221240"/>
    <lineage>
        <taxon>Eukaryota</taxon>
        <taxon>Metazoa</taxon>
        <taxon>Ecdysozoa</taxon>
        <taxon>Arthropoda</taxon>
        <taxon>Chelicerata</taxon>
        <taxon>Arachnida</taxon>
        <taxon>Scorpiones</taxon>
        <taxon>Buthida</taxon>
        <taxon>Buthoidea</taxon>
        <taxon>Buthidae</taxon>
        <taxon>Tityus</taxon>
    </lineage>
</organism>
<evidence type="ECO:0000313" key="2">
    <source>
        <dbReference type="EMBL" id="JAT91115.1"/>
    </source>
</evidence>
<feature type="domain" description="SCP" evidence="1">
    <location>
        <begin position="42"/>
        <end position="204"/>
    </location>
</feature>
<dbReference type="InterPro" id="IPR001283">
    <property type="entry name" value="CRISP-related"/>
</dbReference>
<accession>A0A1E1WVR5</accession>
<feature type="non-terminal residue" evidence="2">
    <location>
        <position position="1"/>
    </location>
</feature>
<dbReference type="SMART" id="SM00198">
    <property type="entry name" value="SCP"/>
    <property type="match status" value="1"/>
</dbReference>
<dbReference type="EMBL" id="GEMQ01000074">
    <property type="protein sequence ID" value="JAT91115.1"/>
    <property type="molecule type" value="Transcribed_RNA"/>
</dbReference>
<dbReference type="AlphaFoldDB" id="A0A1E1WVR5"/>
<dbReference type="InterPro" id="IPR002413">
    <property type="entry name" value="V5_allergen-like"/>
</dbReference>
<dbReference type="Gene3D" id="3.40.33.10">
    <property type="entry name" value="CAP"/>
    <property type="match status" value="1"/>
</dbReference>
<dbReference type="InterPro" id="IPR018244">
    <property type="entry name" value="Allrgn_V5/Tpx1_CS"/>
</dbReference>
<name>A0A1E1WVR5_TITOB</name>
<dbReference type="PRINTS" id="PR00838">
    <property type="entry name" value="V5ALLERGEN"/>
</dbReference>
<dbReference type="PANTHER" id="PTHR10334">
    <property type="entry name" value="CYSTEINE-RICH SECRETORY PROTEIN-RELATED"/>
    <property type="match status" value="1"/>
</dbReference>